<dbReference type="Proteomes" id="UP001241935">
    <property type="component" value="Unassembled WGS sequence"/>
</dbReference>
<dbReference type="PROSITE" id="PS50902">
    <property type="entry name" value="FLAVODOXIN_LIKE"/>
    <property type="match status" value="1"/>
</dbReference>
<proteinExistence type="predicted"/>
<dbReference type="PRINTS" id="PR00371">
    <property type="entry name" value="FPNCR"/>
</dbReference>
<dbReference type="InterPro" id="IPR017938">
    <property type="entry name" value="Riboflavin_synthase-like_b-brl"/>
</dbReference>
<feature type="compositionally biased region" description="Basic and acidic residues" evidence="4">
    <location>
        <begin position="271"/>
        <end position="285"/>
    </location>
</feature>
<dbReference type="InterPro" id="IPR001094">
    <property type="entry name" value="Flavdoxin-like"/>
</dbReference>
<dbReference type="InterPro" id="IPR039261">
    <property type="entry name" value="FNR_nucleotide-bd"/>
</dbReference>
<evidence type="ECO:0000256" key="5">
    <source>
        <dbReference type="SAM" id="Phobius"/>
    </source>
</evidence>
<gene>
    <name evidence="8" type="ORF">QOR41_09490</name>
</gene>
<dbReference type="InterPro" id="IPR029039">
    <property type="entry name" value="Flavoprotein-like_sf"/>
</dbReference>
<dbReference type="Gene3D" id="3.40.50.360">
    <property type="match status" value="1"/>
</dbReference>
<dbReference type="GO" id="GO:0010181">
    <property type="term" value="F:FMN binding"/>
    <property type="evidence" value="ECO:0007669"/>
    <property type="project" value="InterPro"/>
</dbReference>
<protein>
    <submittedName>
        <fullName evidence="8">Sulfite reductase flavoprotein subunit alpha</fullName>
    </submittedName>
</protein>
<evidence type="ECO:0000313" key="9">
    <source>
        <dbReference type="Proteomes" id="UP001241935"/>
    </source>
</evidence>
<dbReference type="SUPFAM" id="SSF52343">
    <property type="entry name" value="Ferredoxin reductase-like, C-terminal NADP-linked domain"/>
    <property type="match status" value="1"/>
</dbReference>
<keyword evidence="5" id="KW-0472">Membrane</keyword>
<evidence type="ECO:0000256" key="2">
    <source>
        <dbReference type="ARBA" id="ARBA00022643"/>
    </source>
</evidence>
<accession>A0AAW6UWB7</accession>
<feature type="region of interest" description="Disordered" evidence="4">
    <location>
        <begin position="227"/>
        <end position="289"/>
    </location>
</feature>
<keyword evidence="3" id="KW-0813">Transport</keyword>
<keyword evidence="5" id="KW-0812">Transmembrane</keyword>
<reference evidence="8" key="1">
    <citation type="submission" date="2023-04" db="EMBL/GenBank/DDBJ databases">
        <title>The environmental microbiomes in feedlot watering bowls are a reservoir of florfenicol resistance for bovine respiratory disease pathogens.</title>
        <authorList>
            <person name="Kos D.W."/>
            <person name="Ruzzini A.C."/>
            <person name="Schreiner B."/>
            <person name="Jelinski M.D."/>
        </authorList>
    </citation>
    <scope>NUCLEOTIDE SEQUENCE</scope>
    <source>
        <strain evidence="8">WB3</strain>
    </source>
</reference>
<dbReference type="AlphaFoldDB" id="A0AAW6UWB7"/>
<dbReference type="InterPro" id="IPR017927">
    <property type="entry name" value="FAD-bd_FR_type"/>
</dbReference>
<keyword evidence="1" id="KW-0285">Flavoprotein</keyword>
<feature type="transmembrane region" description="Helical" evidence="5">
    <location>
        <begin position="12"/>
        <end position="33"/>
    </location>
</feature>
<feature type="transmembrane region" description="Helical" evidence="5">
    <location>
        <begin position="181"/>
        <end position="207"/>
    </location>
</feature>
<dbReference type="Pfam" id="PF00258">
    <property type="entry name" value="Flavodoxin_1"/>
    <property type="match status" value="1"/>
</dbReference>
<keyword evidence="5" id="KW-1133">Transmembrane helix</keyword>
<dbReference type="GO" id="GO:0016491">
    <property type="term" value="F:oxidoreductase activity"/>
    <property type="evidence" value="ECO:0007669"/>
    <property type="project" value="InterPro"/>
</dbReference>
<evidence type="ECO:0000256" key="4">
    <source>
        <dbReference type="SAM" id="MobiDB-lite"/>
    </source>
</evidence>
<dbReference type="PRINTS" id="PR00369">
    <property type="entry name" value="FLAVODOXIN"/>
</dbReference>
<dbReference type="Gene3D" id="3.40.50.80">
    <property type="entry name" value="Nucleotide-binding domain of ferredoxin-NADP reductase (FNR) module"/>
    <property type="match status" value="1"/>
</dbReference>
<dbReference type="RefSeq" id="WP_131268598.1">
    <property type="nucleotide sequence ID" value="NZ_JASKNE010000001.1"/>
</dbReference>
<dbReference type="InterPro" id="IPR005625">
    <property type="entry name" value="PepSY-ass_TM"/>
</dbReference>
<organism evidence="8 9">
    <name type="scientific">Acinetobacter terrestris</name>
    <dbReference type="NCBI Taxonomy" id="2529843"/>
    <lineage>
        <taxon>Bacteria</taxon>
        <taxon>Pseudomonadati</taxon>
        <taxon>Pseudomonadota</taxon>
        <taxon>Gammaproteobacteria</taxon>
        <taxon>Moraxellales</taxon>
        <taxon>Moraxellaceae</taxon>
        <taxon>Acinetobacter</taxon>
        <taxon>Acinetobacter Taxon 24</taxon>
    </lineage>
</organism>
<feature type="domain" description="FAD-binding FR-type" evidence="7">
    <location>
        <begin position="588"/>
        <end position="751"/>
    </location>
</feature>
<name>A0AAW6UWB7_9GAMM</name>
<dbReference type="CDD" id="cd06200">
    <property type="entry name" value="SiR_like1"/>
    <property type="match status" value="1"/>
</dbReference>
<dbReference type="InterPro" id="IPR001709">
    <property type="entry name" value="Flavoprot_Pyr_Nucl_cyt_Rdtase"/>
</dbReference>
<dbReference type="Pfam" id="PF00175">
    <property type="entry name" value="NAD_binding_1"/>
    <property type="match status" value="1"/>
</dbReference>
<evidence type="ECO:0000313" key="8">
    <source>
        <dbReference type="EMBL" id="MDK1684079.1"/>
    </source>
</evidence>
<dbReference type="PANTHER" id="PTHR34219:SF3">
    <property type="entry name" value="BLL7967 PROTEIN"/>
    <property type="match status" value="1"/>
</dbReference>
<comment type="caution">
    <text evidence="8">The sequence shown here is derived from an EMBL/GenBank/DDBJ whole genome shotgun (WGS) entry which is preliminary data.</text>
</comment>
<dbReference type="SUPFAM" id="SSF52218">
    <property type="entry name" value="Flavoproteins"/>
    <property type="match status" value="1"/>
</dbReference>
<dbReference type="Pfam" id="PF03929">
    <property type="entry name" value="PepSY_TM"/>
    <property type="match status" value="1"/>
</dbReference>
<keyword evidence="2" id="KW-0288">FMN</keyword>
<dbReference type="EMBL" id="JASKNE010000001">
    <property type="protein sequence ID" value="MDK1684079.1"/>
    <property type="molecule type" value="Genomic_DNA"/>
</dbReference>
<evidence type="ECO:0000256" key="1">
    <source>
        <dbReference type="ARBA" id="ARBA00022630"/>
    </source>
</evidence>
<dbReference type="PANTHER" id="PTHR34219">
    <property type="entry name" value="IRON-REGULATED INNER MEMBRANE PROTEIN-RELATED"/>
    <property type="match status" value="1"/>
</dbReference>
<dbReference type="InterPro" id="IPR001433">
    <property type="entry name" value="OxRdtase_FAD/NAD-bd"/>
</dbReference>
<feature type="compositionally biased region" description="Basic and acidic residues" evidence="4">
    <location>
        <begin position="227"/>
        <end position="260"/>
    </location>
</feature>
<keyword evidence="3" id="KW-0249">Electron transport</keyword>
<evidence type="ECO:0000256" key="3">
    <source>
        <dbReference type="ARBA" id="ARBA00022982"/>
    </source>
</evidence>
<evidence type="ECO:0000259" key="7">
    <source>
        <dbReference type="PROSITE" id="PS51384"/>
    </source>
</evidence>
<dbReference type="PROSITE" id="PS51384">
    <property type="entry name" value="FAD_FR"/>
    <property type="match status" value="1"/>
</dbReference>
<feature type="transmembrane region" description="Helical" evidence="5">
    <location>
        <begin position="140"/>
        <end position="160"/>
    </location>
</feature>
<evidence type="ECO:0000259" key="6">
    <source>
        <dbReference type="PROSITE" id="PS50902"/>
    </source>
</evidence>
<feature type="transmembrane region" description="Helical" evidence="5">
    <location>
        <begin position="384"/>
        <end position="408"/>
    </location>
</feature>
<feature type="domain" description="Flavodoxin-like" evidence="6">
    <location>
        <begin position="436"/>
        <end position="574"/>
    </location>
</feature>
<dbReference type="InterPro" id="IPR008254">
    <property type="entry name" value="Flavodoxin/NO_synth"/>
</dbReference>
<sequence length="890" mass="100024">MLKKIFFQIHWFLGITAGLILSIMGVTGAIYSYEQPIQKWLNPDSYTVQAENRDKLSPAELYQHFQIAKPEMKINSITVAKDPTASSSMNIVKEGARKGYNMMINPYTAEVLPEIKGREFFQFVQQLHRNLTVGPVGKQITGACTLMLLIFIFSGLYLRWPKKHSFKQWLMIKPQLKGRNFLWDLHAVVGTWVVIFFLIIACTGLTWSYGWWRSGLYTVMGVEQQKESKGEARGAGEGRAERGENGSRGEGRGAAERGGAEHAQSANAGREGSKQDSRGEGRDKPGLSPEQINLALSQTWTGFNAQVGRDYSSLTLNLPKKANGEIELSFVDVVPQHERARNKATFDYKTSSIKDMEIYEDKKLNEKIMSSMLPVHRGSFFGPVYQFMAMLAALSMPLFFVTGWMLYLKRRKQKKLTQAARNSLTAVSIDPDAKPWLIAYATQTGISEQLAWRTATSLQEAHQPVTVKAVQHVSLDDLKNTEQVLFVASTYGTGEAPDLASNFAKKILSSQLDLSHLHYAVLALGSCEYPDTFCSFGHEVDAWLKQNGAQQLFATIEVDNANHQQIQAWNGALAKVTKLELQAMNIEKTFDSWTLTQRDLLNPDSLGAPAFNIELKPTHEVIWQAGDIAEIQPGNSAERITAFLQKHQIQPKTQVDSLQVGIEQALWDKDLSVDVEPFANMEHLLEQLNTLPSREYSIASIPSQQVLRLVVRQQSDAQGKLGLGSGWLTQHAALNGEIALRIRTNEAFHLIDDNRPVICIGNGTGLAGLMSLLHARTRQDYTQNWLIFGERQREHDFFYQSTIEAWQTTGMLQRLDLAFSRDQEEKVYVHHKLREQAQELKAWVDHGAVIYVCGSINGMASDVDQALIDILGEAAVDQLRQEGRYRRDVY</sequence>
<dbReference type="SUPFAM" id="SSF63380">
    <property type="entry name" value="Riboflavin synthase domain-like"/>
    <property type="match status" value="1"/>
</dbReference>